<dbReference type="Gene3D" id="2.40.50.140">
    <property type="entry name" value="Nucleic acid-binding proteins"/>
    <property type="match status" value="1"/>
</dbReference>
<proteinExistence type="inferred from homology"/>
<sequence>MPGPKRLVGTVISDAMDKTVVVEVIRLSEHPLYGKKVKRKRKFKAHDEANTCKLGDKVLIEETRPLSKTKRWRVVTVLERSVEEGGEEIDSTNYNA</sequence>
<evidence type="ECO:0000256" key="3">
    <source>
        <dbReference type="ARBA" id="ARBA00022884"/>
    </source>
</evidence>
<dbReference type="Proteomes" id="UP001461341">
    <property type="component" value="Chromosome"/>
</dbReference>
<evidence type="ECO:0000313" key="9">
    <source>
        <dbReference type="Proteomes" id="UP001461341"/>
    </source>
</evidence>
<dbReference type="NCBIfam" id="TIGR03635">
    <property type="entry name" value="uS17_bact"/>
    <property type="match status" value="1"/>
</dbReference>
<name>A0ABZ2YEJ6_9BACT</name>
<dbReference type="Pfam" id="PF00366">
    <property type="entry name" value="Ribosomal_S17"/>
    <property type="match status" value="1"/>
</dbReference>
<dbReference type="InterPro" id="IPR000266">
    <property type="entry name" value="Ribosomal_uS17"/>
</dbReference>
<dbReference type="SUPFAM" id="SSF50249">
    <property type="entry name" value="Nucleic acid-binding proteins"/>
    <property type="match status" value="1"/>
</dbReference>
<keyword evidence="2 6" id="KW-0699">rRNA-binding</keyword>
<protein>
    <recommendedName>
        <fullName evidence="6">Small ribosomal subunit protein uS17</fullName>
    </recommendedName>
</protein>
<comment type="function">
    <text evidence="6">One of the primary rRNA binding proteins, it binds specifically to the 5'-end of 16S ribosomal RNA.</text>
</comment>
<organism evidence="8 9">
    <name type="scientific">Thermatribacter velox</name>
    <dbReference type="NCBI Taxonomy" id="3039681"/>
    <lineage>
        <taxon>Bacteria</taxon>
        <taxon>Pseudomonadati</taxon>
        <taxon>Atribacterota</taxon>
        <taxon>Atribacteria</taxon>
        <taxon>Atribacterales</taxon>
        <taxon>Thermatribacteraceae</taxon>
        <taxon>Thermatribacter</taxon>
    </lineage>
</organism>
<evidence type="ECO:0000256" key="6">
    <source>
        <dbReference type="HAMAP-Rule" id="MF_01345"/>
    </source>
</evidence>
<keyword evidence="4 6" id="KW-0689">Ribosomal protein</keyword>
<dbReference type="CDD" id="cd00364">
    <property type="entry name" value="Ribosomal_uS17"/>
    <property type="match status" value="1"/>
</dbReference>
<evidence type="ECO:0000256" key="7">
    <source>
        <dbReference type="RuleBase" id="RU003872"/>
    </source>
</evidence>
<evidence type="ECO:0000256" key="2">
    <source>
        <dbReference type="ARBA" id="ARBA00022730"/>
    </source>
</evidence>
<evidence type="ECO:0000256" key="4">
    <source>
        <dbReference type="ARBA" id="ARBA00022980"/>
    </source>
</evidence>
<evidence type="ECO:0000256" key="1">
    <source>
        <dbReference type="ARBA" id="ARBA00010254"/>
    </source>
</evidence>
<comment type="similarity">
    <text evidence="1 6 7">Belongs to the universal ribosomal protein uS17 family.</text>
</comment>
<dbReference type="PANTHER" id="PTHR10744:SF1">
    <property type="entry name" value="SMALL RIBOSOMAL SUBUNIT PROTEIN US17M"/>
    <property type="match status" value="1"/>
</dbReference>
<dbReference type="NCBIfam" id="NF004123">
    <property type="entry name" value="PRK05610.1"/>
    <property type="match status" value="1"/>
</dbReference>
<dbReference type="PRINTS" id="PR00973">
    <property type="entry name" value="RIBOSOMALS17"/>
</dbReference>
<evidence type="ECO:0000256" key="5">
    <source>
        <dbReference type="ARBA" id="ARBA00023274"/>
    </source>
</evidence>
<keyword evidence="5 6" id="KW-0687">Ribonucleoprotein</keyword>
<dbReference type="InterPro" id="IPR019979">
    <property type="entry name" value="Ribosomal_uS17_CS"/>
</dbReference>
<comment type="subunit">
    <text evidence="6">Part of the 30S ribosomal subunit.</text>
</comment>
<gene>
    <name evidence="6 8" type="primary">rpsQ</name>
    <name evidence="8" type="ORF">QBE54_02930</name>
</gene>
<dbReference type="InterPro" id="IPR019984">
    <property type="entry name" value="Ribosomal_uS17_bact/chlr"/>
</dbReference>
<dbReference type="HAMAP" id="MF_01345_B">
    <property type="entry name" value="Ribosomal_uS17_B"/>
    <property type="match status" value="1"/>
</dbReference>
<dbReference type="InterPro" id="IPR012340">
    <property type="entry name" value="NA-bd_OB-fold"/>
</dbReference>
<dbReference type="RefSeq" id="WP_369018870.1">
    <property type="nucleotide sequence ID" value="NZ_CP121689.1"/>
</dbReference>
<dbReference type="PANTHER" id="PTHR10744">
    <property type="entry name" value="40S RIBOSOMAL PROTEIN S11 FAMILY MEMBER"/>
    <property type="match status" value="1"/>
</dbReference>
<dbReference type="GO" id="GO:0005840">
    <property type="term" value="C:ribosome"/>
    <property type="evidence" value="ECO:0007669"/>
    <property type="project" value="UniProtKB-KW"/>
</dbReference>
<reference evidence="8 9" key="1">
    <citation type="submission" date="2023-03" db="EMBL/GenBank/DDBJ databases">
        <title>Novel Species.</title>
        <authorList>
            <person name="Ma S."/>
        </authorList>
    </citation>
    <scope>NUCLEOTIDE SEQUENCE [LARGE SCALE GENOMIC DNA]</scope>
    <source>
        <strain evidence="8 9">B11</strain>
    </source>
</reference>
<keyword evidence="3 6" id="KW-0694">RNA-binding</keyword>
<dbReference type="EMBL" id="CP121689">
    <property type="protein sequence ID" value="WZL76706.1"/>
    <property type="molecule type" value="Genomic_DNA"/>
</dbReference>
<dbReference type="PROSITE" id="PS00056">
    <property type="entry name" value="RIBOSOMAL_S17"/>
    <property type="match status" value="1"/>
</dbReference>
<accession>A0ABZ2YEJ6</accession>
<evidence type="ECO:0000313" key="8">
    <source>
        <dbReference type="EMBL" id="WZL76706.1"/>
    </source>
</evidence>
<keyword evidence="9" id="KW-1185">Reference proteome</keyword>